<accession>A0A4Y2CSP1</accession>
<proteinExistence type="predicted"/>
<evidence type="ECO:0000256" key="1">
    <source>
        <dbReference type="SAM" id="MobiDB-lite"/>
    </source>
</evidence>
<protein>
    <submittedName>
        <fullName evidence="2">Uncharacterized protein</fullName>
    </submittedName>
</protein>
<reference evidence="2 3" key="1">
    <citation type="journal article" date="2019" name="Sci. Rep.">
        <title>Orb-weaving spider Araneus ventricosus genome elucidates the spidroin gene catalogue.</title>
        <authorList>
            <person name="Kono N."/>
            <person name="Nakamura H."/>
            <person name="Ohtoshi R."/>
            <person name="Moran D.A.P."/>
            <person name="Shinohara A."/>
            <person name="Yoshida Y."/>
            <person name="Fujiwara M."/>
            <person name="Mori M."/>
            <person name="Tomita M."/>
            <person name="Arakawa K."/>
        </authorList>
    </citation>
    <scope>NUCLEOTIDE SEQUENCE [LARGE SCALE GENOMIC DNA]</scope>
</reference>
<dbReference type="EMBL" id="BGPR01087498">
    <property type="protein sequence ID" value="GBM07383.1"/>
    <property type="molecule type" value="Genomic_DNA"/>
</dbReference>
<gene>
    <name evidence="2" type="ORF">AVEN_107154_1</name>
</gene>
<sequence length="115" mass="13370">MEDLEKYCNNQTETGSLFKTSTQAKSPSVQKNLLGYDHNFQNSSRRKEADNSNKAQEAAMRKRPMKKKNAAHPKQISVTIEECISWRLTVGETKWQEAKPHRTLQFNQERNSEEQ</sequence>
<dbReference type="AlphaFoldDB" id="A0A4Y2CSP1"/>
<feature type="compositionally biased region" description="Polar residues" evidence="1">
    <location>
        <begin position="8"/>
        <end position="31"/>
    </location>
</feature>
<feature type="region of interest" description="Disordered" evidence="1">
    <location>
        <begin position="1"/>
        <end position="74"/>
    </location>
</feature>
<comment type="caution">
    <text evidence="2">The sequence shown here is derived from an EMBL/GenBank/DDBJ whole genome shotgun (WGS) entry which is preliminary data.</text>
</comment>
<evidence type="ECO:0000313" key="3">
    <source>
        <dbReference type="Proteomes" id="UP000499080"/>
    </source>
</evidence>
<feature type="region of interest" description="Disordered" evidence="1">
    <location>
        <begin position="94"/>
        <end position="115"/>
    </location>
</feature>
<keyword evidence="3" id="KW-1185">Reference proteome</keyword>
<dbReference type="Proteomes" id="UP000499080">
    <property type="component" value="Unassembled WGS sequence"/>
</dbReference>
<evidence type="ECO:0000313" key="2">
    <source>
        <dbReference type="EMBL" id="GBM07383.1"/>
    </source>
</evidence>
<feature type="compositionally biased region" description="Basic residues" evidence="1">
    <location>
        <begin position="61"/>
        <end position="71"/>
    </location>
</feature>
<name>A0A4Y2CSP1_ARAVE</name>
<organism evidence="2 3">
    <name type="scientific">Araneus ventricosus</name>
    <name type="common">Orbweaver spider</name>
    <name type="synonym">Epeira ventricosa</name>
    <dbReference type="NCBI Taxonomy" id="182803"/>
    <lineage>
        <taxon>Eukaryota</taxon>
        <taxon>Metazoa</taxon>
        <taxon>Ecdysozoa</taxon>
        <taxon>Arthropoda</taxon>
        <taxon>Chelicerata</taxon>
        <taxon>Arachnida</taxon>
        <taxon>Araneae</taxon>
        <taxon>Araneomorphae</taxon>
        <taxon>Entelegynae</taxon>
        <taxon>Araneoidea</taxon>
        <taxon>Araneidae</taxon>
        <taxon>Araneus</taxon>
    </lineage>
</organism>